<dbReference type="InterPro" id="IPR021522">
    <property type="entry name" value="MctB"/>
</dbReference>
<evidence type="ECO:0000256" key="2">
    <source>
        <dbReference type="SAM" id="MobiDB-lite"/>
    </source>
</evidence>
<keyword evidence="1" id="KW-0175">Coiled coil</keyword>
<name>A0A4R4Y711_9PSEU</name>
<organism evidence="3 4">
    <name type="scientific">Saccharopolyspora elongata</name>
    <dbReference type="NCBI Taxonomy" id="2530387"/>
    <lineage>
        <taxon>Bacteria</taxon>
        <taxon>Bacillati</taxon>
        <taxon>Actinomycetota</taxon>
        <taxon>Actinomycetes</taxon>
        <taxon>Pseudonocardiales</taxon>
        <taxon>Pseudonocardiaceae</taxon>
        <taxon>Saccharopolyspora</taxon>
    </lineage>
</organism>
<evidence type="ECO:0000313" key="4">
    <source>
        <dbReference type="Proteomes" id="UP000294947"/>
    </source>
</evidence>
<dbReference type="Proteomes" id="UP000294947">
    <property type="component" value="Unassembled WGS sequence"/>
</dbReference>
<sequence>MISLRYHIVSIAAVFLALAVGVLVGSTSLSGRLLAGVGDEQRSLQAQVDDLNAERTTLKTQVAAADTFGSAVGPMAVQGQLAQRSVVLITSDNTDDQQRDAVGQLLRAAGAEVTGEVRLGKSFADPGRADQLRRVVTELLPAGVQLPTAADPGTMAGGLIGPLALLNPQSGQPQTGDQERAAAFAGLADGGFATASPGLRPAQLAVVLTGGRIESDRAGDKAATLARFAAQLDRAGQGAVLAGGAGSADGTGPVGVVRADPALASSLSTVDNLDSASGRVAVVLALREQAERQAGHYGVASSAQGPVPETRG</sequence>
<feature type="coiled-coil region" evidence="1">
    <location>
        <begin position="34"/>
        <end position="61"/>
    </location>
</feature>
<dbReference type="OrthoDB" id="4350157at2"/>
<dbReference type="GO" id="GO:0055070">
    <property type="term" value="P:copper ion homeostasis"/>
    <property type="evidence" value="ECO:0007669"/>
    <property type="project" value="InterPro"/>
</dbReference>
<evidence type="ECO:0000256" key="1">
    <source>
        <dbReference type="SAM" id="Coils"/>
    </source>
</evidence>
<dbReference type="Pfam" id="PF11382">
    <property type="entry name" value="MctB"/>
    <property type="match status" value="1"/>
</dbReference>
<keyword evidence="4" id="KW-1185">Reference proteome</keyword>
<dbReference type="RefSeq" id="WP_132493374.1">
    <property type="nucleotide sequence ID" value="NZ_SMKW01000077.1"/>
</dbReference>
<protein>
    <submittedName>
        <fullName evidence="3">Copper transporter</fullName>
    </submittedName>
</protein>
<feature type="region of interest" description="Disordered" evidence="2">
    <location>
        <begin position="292"/>
        <end position="312"/>
    </location>
</feature>
<gene>
    <name evidence="3" type="ORF">E1288_37155</name>
</gene>
<dbReference type="GO" id="GO:0016020">
    <property type="term" value="C:membrane"/>
    <property type="evidence" value="ECO:0007669"/>
    <property type="project" value="InterPro"/>
</dbReference>
<accession>A0A4R4Y711</accession>
<dbReference type="AlphaFoldDB" id="A0A4R4Y711"/>
<proteinExistence type="predicted"/>
<dbReference type="EMBL" id="SMKW01000077">
    <property type="protein sequence ID" value="TDD39409.1"/>
    <property type="molecule type" value="Genomic_DNA"/>
</dbReference>
<evidence type="ECO:0000313" key="3">
    <source>
        <dbReference type="EMBL" id="TDD39409.1"/>
    </source>
</evidence>
<comment type="caution">
    <text evidence="3">The sequence shown here is derived from an EMBL/GenBank/DDBJ whole genome shotgun (WGS) entry which is preliminary data.</text>
</comment>
<reference evidence="3 4" key="1">
    <citation type="submission" date="2019-03" db="EMBL/GenBank/DDBJ databases">
        <title>Draft genome sequences of novel Actinobacteria.</title>
        <authorList>
            <person name="Sahin N."/>
            <person name="Ay H."/>
            <person name="Saygin H."/>
        </authorList>
    </citation>
    <scope>NUCLEOTIDE SEQUENCE [LARGE SCALE GENOMIC DNA]</scope>
    <source>
        <strain evidence="3 4">7K502</strain>
    </source>
</reference>